<evidence type="ECO:0000256" key="2">
    <source>
        <dbReference type="ARBA" id="ARBA00022771"/>
    </source>
</evidence>
<evidence type="ECO:0000313" key="11">
    <source>
        <dbReference type="EMBL" id="PIL32159.1"/>
    </source>
</evidence>
<keyword evidence="4 6" id="KW-0694">RNA-binding</keyword>
<evidence type="ECO:0000256" key="6">
    <source>
        <dbReference type="PROSITE-ProRule" id="PRU00176"/>
    </source>
</evidence>
<dbReference type="AlphaFoldDB" id="A0A2G8SEH3"/>
<dbReference type="GO" id="GO:0003723">
    <property type="term" value="F:RNA binding"/>
    <property type="evidence" value="ECO:0007669"/>
    <property type="project" value="UniProtKB-UniRule"/>
</dbReference>
<evidence type="ECO:0000256" key="4">
    <source>
        <dbReference type="ARBA" id="ARBA00022884"/>
    </source>
</evidence>
<feature type="region of interest" description="Disordered" evidence="8">
    <location>
        <begin position="525"/>
        <end position="565"/>
    </location>
</feature>
<proteinExistence type="predicted"/>
<accession>A0A2G8SEH3</accession>
<feature type="region of interest" description="Disordered" evidence="8">
    <location>
        <begin position="114"/>
        <end position="182"/>
    </location>
</feature>
<keyword evidence="12" id="KW-1185">Reference proteome</keyword>
<dbReference type="Proteomes" id="UP000230002">
    <property type="component" value="Unassembled WGS sequence"/>
</dbReference>
<dbReference type="OrthoDB" id="443401at2759"/>
<dbReference type="InterPro" id="IPR045137">
    <property type="entry name" value="RBM26/27"/>
</dbReference>
<dbReference type="PANTHER" id="PTHR14398">
    <property type="entry name" value="RNA RECOGNITION RRM/RNP DOMAIN"/>
    <property type="match status" value="1"/>
</dbReference>
<dbReference type="SUPFAM" id="SSF90229">
    <property type="entry name" value="CCCH zinc finger"/>
    <property type="match status" value="1"/>
</dbReference>
<feature type="compositionally biased region" description="Basic and acidic residues" evidence="8">
    <location>
        <begin position="643"/>
        <end position="666"/>
    </location>
</feature>
<keyword evidence="1 7" id="KW-0479">Metal-binding</keyword>
<comment type="caution">
    <text evidence="11">The sequence shown here is derived from an EMBL/GenBank/DDBJ whole genome shotgun (WGS) entry which is preliminary data.</text>
</comment>
<comment type="function">
    <text evidence="5">May be involved in the turnover of nuclear polyadenylated (pA+) RNA.</text>
</comment>
<dbReference type="PROSITE" id="PS50102">
    <property type="entry name" value="RRM"/>
    <property type="match status" value="1"/>
</dbReference>
<feature type="zinc finger region" description="C3H1-type" evidence="7">
    <location>
        <begin position="213"/>
        <end position="241"/>
    </location>
</feature>
<dbReference type="InterPro" id="IPR002483">
    <property type="entry name" value="PWI_dom"/>
</dbReference>
<evidence type="ECO:0000256" key="1">
    <source>
        <dbReference type="ARBA" id="ARBA00022723"/>
    </source>
</evidence>
<dbReference type="InterPro" id="IPR036855">
    <property type="entry name" value="Znf_CCCH_sf"/>
</dbReference>
<sequence length="873" mass="92897">MLYDPETATHLKPWLIRTLEPICDAEPGALADYILALLKHQAPEPELRKELIAQLEEFLEKEGPSFVETLFTALRTKSYLPYSATPSSPSFASSSTTASDGGIPIPLDALLTANVNSNPTTTSSERGRKRGIDDDHDQHGPSKGVRLNNDGQFSRYGGRGRGDDRSSWGGRADGGGRMAMNGGRADYMDGGMQGMEMSMGMNGRGGQGYRPPEMRRGICRDYHNNGYCARGAFCKYSHGDDAVIPSQLFPMGPGGMGFMPMMGPGGMPFPMGGVSAGGAYDPHERMDMRPMGMAGGRVQNARPAVLPRTEDGDSSMAQNPGELPVIQDLTPQVPIQDVSPHNTGEGFRQQQQQQQQQQQPLLGGPMEGITSMGEMNGGAPPKPYSGPSADGHAQSRPYNTNGRGGGRGRGRGTFGGDAQSFRPTQKRDDKTLVVEKIPEDKLSLGAVNDWFSKFGTVTNVAVDAASGKALVSFTNHEDAHRAWKSEEAVFGNRFVKVFWHRPMEGHGQVGQRMLAASANIVAQRASGSSAAPTSATAHEGSPAPQTPVTSVPPASRNGSAPSSAAAALAAKQKLLEQQIAGQKTLMSNLSSASPEEKKEIMARLRKLGEEMKPSSTPAAPSSSQSHPAASSSASQKRAVSTSRTEDQERVERERLDKELDLHHVEGDGEEESTEELKAKLEKLKAEAASLGIPVGTDAPPSYGGSTYRPYRGRGRGGSRPFYRGAMRGGPPRASMKLDNRPKKLLVKGASADSLQAVRDWYETTGQVESVDTTDEGDFLVSFRSRAAAEQGFAKGTHIATVGPVQVSWFAGQAAVSTLSHASSTASAASAADPHKDAAMSDAPPDDVDSHMDHEEAEPDTSGWGGDDDGFGMM</sequence>
<dbReference type="Gene3D" id="3.30.70.330">
    <property type="match status" value="1"/>
</dbReference>
<name>A0A2G8SEH3_9APHY</name>
<feature type="compositionally biased region" description="Gly residues" evidence="8">
    <location>
        <begin position="402"/>
        <end position="415"/>
    </location>
</feature>
<feature type="compositionally biased region" description="Polar residues" evidence="8">
    <location>
        <begin position="114"/>
        <end position="124"/>
    </location>
</feature>
<feature type="domain" description="RRM" evidence="9">
    <location>
        <begin position="430"/>
        <end position="502"/>
    </location>
</feature>
<dbReference type="Pfam" id="PF00642">
    <property type="entry name" value="zf-CCCH"/>
    <property type="match status" value="1"/>
</dbReference>
<feature type="compositionally biased region" description="Low complexity" evidence="8">
    <location>
        <begin position="525"/>
        <end position="537"/>
    </location>
</feature>
<feature type="region of interest" description="Disordered" evidence="8">
    <location>
        <begin position="334"/>
        <end position="428"/>
    </location>
</feature>
<dbReference type="SUPFAM" id="SSF54928">
    <property type="entry name" value="RNA-binding domain, RBD"/>
    <property type="match status" value="1"/>
</dbReference>
<feature type="domain" description="C3H1-type" evidence="10">
    <location>
        <begin position="213"/>
        <end position="241"/>
    </location>
</feature>
<dbReference type="Pfam" id="PF01480">
    <property type="entry name" value="PWI"/>
    <property type="match status" value="1"/>
</dbReference>
<evidence type="ECO:0000256" key="7">
    <source>
        <dbReference type="PROSITE-ProRule" id="PRU00723"/>
    </source>
</evidence>
<evidence type="ECO:0000259" key="9">
    <source>
        <dbReference type="PROSITE" id="PS50102"/>
    </source>
</evidence>
<dbReference type="CDD" id="cd12257">
    <property type="entry name" value="RRM1_RBM26_like"/>
    <property type="match status" value="1"/>
</dbReference>
<dbReference type="Gene3D" id="1.20.1390.10">
    <property type="entry name" value="PWI domain"/>
    <property type="match status" value="1"/>
</dbReference>
<keyword evidence="2 7" id="KW-0863">Zinc-finger</keyword>
<dbReference type="GO" id="GO:0008270">
    <property type="term" value="F:zinc ion binding"/>
    <property type="evidence" value="ECO:0007669"/>
    <property type="project" value="UniProtKB-KW"/>
</dbReference>
<dbReference type="InterPro" id="IPR000571">
    <property type="entry name" value="Znf_CCCH"/>
</dbReference>
<feature type="compositionally biased region" description="Low complexity" evidence="8">
    <location>
        <begin position="613"/>
        <end position="634"/>
    </location>
</feature>
<feature type="region of interest" description="Disordered" evidence="8">
    <location>
        <begin position="610"/>
        <end position="676"/>
    </location>
</feature>
<feature type="compositionally biased region" description="Low complexity" evidence="8">
    <location>
        <begin position="349"/>
        <end position="359"/>
    </location>
</feature>
<evidence type="ECO:0000256" key="5">
    <source>
        <dbReference type="ARBA" id="ARBA00043866"/>
    </source>
</evidence>
<gene>
    <name evidence="11" type="ORF">GSI_06865</name>
</gene>
<dbReference type="InterPro" id="IPR012677">
    <property type="entry name" value="Nucleotide-bd_a/b_plait_sf"/>
</dbReference>
<evidence type="ECO:0000259" key="10">
    <source>
        <dbReference type="PROSITE" id="PS50103"/>
    </source>
</evidence>
<evidence type="ECO:0000313" key="12">
    <source>
        <dbReference type="Proteomes" id="UP000230002"/>
    </source>
</evidence>
<feature type="region of interest" description="Disordered" evidence="8">
    <location>
        <begin position="826"/>
        <end position="873"/>
    </location>
</feature>
<dbReference type="PANTHER" id="PTHR14398:SF0">
    <property type="entry name" value="ZINC FINGER PROTEIN SWM"/>
    <property type="match status" value="1"/>
</dbReference>
<keyword evidence="3 7" id="KW-0862">Zinc</keyword>
<evidence type="ECO:0000256" key="8">
    <source>
        <dbReference type="SAM" id="MobiDB-lite"/>
    </source>
</evidence>
<protein>
    <submittedName>
        <fullName evidence="11">Uncharacterized protein</fullName>
    </submittedName>
</protein>
<dbReference type="STRING" id="1077348.A0A2G8SEH3"/>
<dbReference type="GO" id="GO:0005634">
    <property type="term" value="C:nucleus"/>
    <property type="evidence" value="ECO:0007669"/>
    <property type="project" value="TreeGrafter"/>
</dbReference>
<dbReference type="InterPro" id="IPR000504">
    <property type="entry name" value="RRM_dom"/>
</dbReference>
<feature type="compositionally biased region" description="Low complexity" evidence="8">
    <location>
        <begin position="552"/>
        <end position="565"/>
    </location>
</feature>
<reference evidence="11 12" key="1">
    <citation type="journal article" date="2015" name="Sci. Rep.">
        <title>Chromosome-level genome map provides insights into diverse defense mechanisms in the medicinal fungus Ganoderma sinense.</title>
        <authorList>
            <person name="Zhu Y."/>
            <person name="Xu J."/>
            <person name="Sun C."/>
            <person name="Zhou S."/>
            <person name="Xu H."/>
            <person name="Nelson D.R."/>
            <person name="Qian J."/>
            <person name="Song J."/>
            <person name="Luo H."/>
            <person name="Xiang L."/>
            <person name="Li Y."/>
            <person name="Xu Z."/>
            <person name="Ji A."/>
            <person name="Wang L."/>
            <person name="Lu S."/>
            <person name="Hayward A."/>
            <person name="Sun W."/>
            <person name="Li X."/>
            <person name="Schwartz D.C."/>
            <person name="Wang Y."/>
            <person name="Chen S."/>
        </authorList>
    </citation>
    <scope>NUCLEOTIDE SEQUENCE [LARGE SCALE GENOMIC DNA]</scope>
    <source>
        <strain evidence="11 12">ZZ0214-1</strain>
    </source>
</reference>
<feature type="compositionally biased region" description="Basic and acidic residues" evidence="8">
    <location>
        <begin position="130"/>
        <end position="140"/>
    </location>
</feature>
<dbReference type="SMART" id="SM00356">
    <property type="entry name" value="ZnF_C3H1"/>
    <property type="match status" value="1"/>
</dbReference>
<dbReference type="PROSITE" id="PS50103">
    <property type="entry name" value="ZF_C3H1"/>
    <property type="match status" value="1"/>
</dbReference>
<dbReference type="EMBL" id="AYKW01000012">
    <property type="protein sequence ID" value="PIL32159.1"/>
    <property type="molecule type" value="Genomic_DNA"/>
</dbReference>
<feature type="region of interest" description="Disordered" evidence="8">
    <location>
        <begin position="692"/>
        <end position="737"/>
    </location>
</feature>
<dbReference type="InterPro" id="IPR035979">
    <property type="entry name" value="RBD_domain_sf"/>
</dbReference>
<organism evidence="11 12">
    <name type="scientific">Ganoderma sinense ZZ0214-1</name>
    <dbReference type="NCBI Taxonomy" id="1077348"/>
    <lineage>
        <taxon>Eukaryota</taxon>
        <taxon>Fungi</taxon>
        <taxon>Dikarya</taxon>
        <taxon>Basidiomycota</taxon>
        <taxon>Agaricomycotina</taxon>
        <taxon>Agaricomycetes</taxon>
        <taxon>Polyporales</taxon>
        <taxon>Polyporaceae</taxon>
        <taxon>Ganoderma</taxon>
    </lineage>
</organism>
<evidence type="ECO:0000256" key="3">
    <source>
        <dbReference type="ARBA" id="ARBA00022833"/>
    </source>
</evidence>